<proteinExistence type="predicted"/>
<evidence type="ECO:0000313" key="1">
    <source>
        <dbReference type="EMBL" id="EAT85358.1"/>
    </source>
</evidence>
<accession>Q0UNF7</accession>
<gene>
    <name evidence="1" type="ORF">SNOG_06707</name>
</gene>
<evidence type="ECO:0000313" key="2">
    <source>
        <dbReference type="Proteomes" id="UP000001055"/>
    </source>
</evidence>
<dbReference type="GeneID" id="5973960"/>
<name>Q0UNF7_PHANO</name>
<protein>
    <submittedName>
        <fullName evidence="1">Uncharacterized protein</fullName>
    </submittedName>
</protein>
<dbReference type="InParanoid" id="Q0UNF7"/>
<dbReference type="Proteomes" id="UP000001055">
    <property type="component" value="Unassembled WGS sequence"/>
</dbReference>
<reference evidence="2" key="1">
    <citation type="journal article" date="2007" name="Plant Cell">
        <title>Dothideomycete-plant interactions illuminated by genome sequencing and EST analysis of the wheat pathogen Stagonospora nodorum.</title>
        <authorList>
            <person name="Hane J.K."/>
            <person name="Lowe R.G."/>
            <person name="Solomon P.S."/>
            <person name="Tan K.C."/>
            <person name="Schoch C.L."/>
            <person name="Spatafora J.W."/>
            <person name="Crous P.W."/>
            <person name="Kodira C."/>
            <person name="Birren B.W."/>
            <person name="Galagan J.E."/>
            <person name="Torriani S.F."/>
            <person name="McDonald B.A."/>
            <person name="Oliver R.P."/>
        </authorList>
    </citation>
    <scope>NUCLEOTIDE SEQUENCE [LARGE SCALE GENOMIC DNA]</scope>
    <source>
        <strain evidence="2">SN15 / ATCC MYA-4574 / FGSC 10173</strain>
    </source>
</reference>
<dbReference type="EMBL" id="CH445334">
    <property type="protein sequence ID" value="EAT85358.1"/>
    <property type="molecule type" value="Genomic_DNA"/>
</dbReference>
<dbReference type="RefSeq" id="XP_001797070.1">
    <property type="nucleotide sequence ID" value="XM_001797018.1"/>
</dbReference>
<sequence>MSDLPRHSICTERRKGADELEGACFNGWKSPVSTDRAGPRRRISSLVPVPALASKNLQDRLLRAKSPD</sequence>
<dbReference type="HOGENOM" id="CLU_2794769_0_0_1"/>
<dbReference type="AlphaFoldDB" id="Q0UNF7"/>
<dbReference type="KEGG" id="pno:SNOG_06707"/>
<organism evidence="1 2">
    <name type="scientific">Phaeosphaeria nodorum (strain SN15 / ATCC MYA-4574 / FGSC 10173)</name>
    <name type="common">Glume blotch fungus</name>
    <name type="synonym">Parastagonospora nodorum</name>
    <dbReference type="NCBI Taxonomy" id="321614"/>
    <lineage>
        <taxon>Eukaryota</taxon>
        <taxon>Fungi</taxon>
        <taxon>Dikarya</taxon>
        <taxon>Ascomycota</taxon>
        <taxon>Pezizomycotina</taxon>
        <taxon>Dothideomycetes</taxon>
        <taxon>Pleosporomycetidae</taxon>
        <taxon>Pleosporales</taxon>
        <taxon>Pleosporineae</taxon>
        <taxon>Phaeosphaeriaceae</taxon>
        <taxon>Parastagonospora</taxon>
    </lineage>
</organism>